<keyword evidence="3" id="KW-1185">Reference proteome</keyword>
<comment type="caution">
    <text evidence="2">The sequence shown here is derived from an EMBL/GenBank/DDBJ whole genome shotgun (WGS) entry which is preliminary data.</text>
</comment>
<dbReference type="Proteomes" id="UP000678393">
    <property type="component" value="Unassembled WGS sequence"/>
</dbReference>
<evidence type="ECO:0000313" key="2">
    <source>
        <dbReference type="EMBL" id="CAG5127671.1"/>
    </source>
</evidence>
<dbReference type="AlphaFoldDB" id="A0A8S3ZLV7"/>
<gene>
    <name evidence="2" type="ORF">CUNI_LOCUS13229</name>
</gene>
<sequence length="326" mass="34479">MAVLCSSQAVSDDTSSTALVPVQDTATDAATSSTEEATTSISCSSPSLAAHQPLGLANDQERMFAQGEQAFIAARQAASVPFVPAGCQLPYHPGMNPSMYAGAAMVQGLARPTMMTSSSVHIAQHPGGATIMQHQSMSTGLAGAMSQATVMQQQAMANGVQSTSLLQRTLTNGGQTMVVQQRTMTTGLDGMTQQTMVQQQMAAPGMSPAALFHANAMRQRNMATQQASMMQQRSIRLVQAGIMGNQMLHAQAMRGAGLMPGGQMAPTTLIQHGMLRGVSQGTMMQQLVRQRYLGGPVMPGRGIQLMAGRPIRVKMTYPRESMQMDT</sequence>
<dbReference type="OrthoDB" id="6162540at2759"/>
<dbReference type="EMBL" id="CAJHNH020002769">
    <property type="protein sequence ID" value="CAG5127671.1"/>
    <property type="molecule type" value="Genomic_DNA"/>
</dbReference>
<feature type="compositionally biased region" description="Low complexity" evidence="1">
    <location>
        <begin position="26"/>
        <end position="45"/>
    </location>
</feature>
<name>A0A8S3ZLV7_9EUPU</name>
<feature type="region of interest" description="Disordered" evidence="1">
    <location>
        <begin position="26"/>
        <end position="47"/>
    </location>
</feature>
<accession>A0A8S3ZLV7</accession>
<evidence type="ECO:0000313" key="3">
    <source>
        <dbReference type="Proteomes" id="UP000678393"/>
    </source>
</evidence>
<reference evidence="2" key="1">
    <citation type="submission" date="2021-04" db="EMBL/GenBank/DDBJ databases">
        <authorList>
            <consortium name="Molecular Ecology Group"/>
        </authorList>
    </citation>
    <scope>NUCLEOTIDE SEQUENCE</scope>
</reference>
<proteinExistence type="predicted"/>
<protein>
    <submittedName>
        <fullName evidence="2">Uncharacterized protein</fullName>
    </submittedName>
</protein>
<evidence type="ECO:0000256" key="1">
    <source>
        <dbReference type="SAM" id="MobiDB-lite"/>
    </source>
</evidence>
<organism evidence="2 3">
    <name type="scientific">Candidula unifasciata</name>
    <dbReference type="NCBI Taxonomy" id="100452"/>
    <lineage>
        <taxon>Eukaryota</taxon>
        <taxon>Metazoa</taxon>
        <taxon>Spiralia</taxon>
        <taxon>Lophotrochozoa</taxon>
        <taxon>Mollusca</taxon>
        <taxon>Gastropoda</taxon>
        <taxon>Heterobranchia</taxon>
        <taxon>Euthyneura</taxon>
        <taxon>Panpulmonata</taxon>
        <taxon>Eupulmonata</taxon>
        <taxon>Stylommatophora</taxon>
        <taxon>Helicina</taxon>
        <taxon>Helicoidea</taxon>
        <taxon>Geomitridae</taxon>
        <taxon>Candidula</taxon>
    </lineage>
</organism>